<organism evidence="1 2">
    <name type="scientific">Cryoendolithus antarcticus</name>
    <dbReference type="NCBI Taxonomy" id="1507870"/>
    <lineage>
        <taxon>Eukaryota</taxon>
        <taxon>Fungi</taxon>
        <taxon>Dikarya</taxon>
        <taxon>Ascomycota</taxon>
        <taxon>Pezizomycotina</taxon>
        <taxon>Dothideomycetes</taxon>
        <taxon>Dothideomycetidae</taxon>
        <taxon>Cladosporiales</taxon>
        <taxon>Cladosporiaceae</taxon>
        <taxon>Cryoendolithus</taxon>
    </lineage>
</organism>
<dbReference type="Proteomes" id="UP000192596">
    <property type="component" value="Unassembled WGS sequence"/>
</dbReference>
<dbReference type="EMBL" id="NAJO01000006">
    <property type="protein sequence ID" value="OQO11669.1"/>
    <property type="molecule type" value="Genomic_DNA"/>
</dbReference>
<sequence>MTLEDDLNLVYTVDYNKLLARYKEGGDKLQACEDRAQELLSDPDLPRFQKTQILVLLAAMTKDGEEAWSLHWEADFLWQVLRDDKAIGHNDKMASRLVELKAGIEETRTALTEKHGKMPREEDILDIFSTDGILREPEAKYLEKERKWFANLRRVGAKSLKETCEDALDESKSKGA</sequence>
<accession>A0A1V8TJX6</accession>
<keyword evidence="2" id="KW-1185">Reference proteome</keyword>
<protein>
    <submittedName>
        <fullName evidence="1">Uncharacterized protein</fullName>
    </submittedName>
</protein>
<dbReference type="AlphaFoldDB" id="A0A1V8TJX6"/>
<evidence type="ECO:0000313" key="2">
    <source>
        <dbReference type="Proteomes" id="UP000192596"/>
    </source>
</evidence>
<reference evidence="2" key="1">
    <citation type="submission" date="2017-03" db="EMBL/GenBank/DDBJ databases">
        <title>Genomes of endolithic fungi from Antarctica.</title>
        <authorList>
            <person name="Coleine C."/>
            <person name="Masonjones S."/>
            <person name="Stajich J.E."/>
        </authorList>
    </citation>
    <scope>NUCLEOTIDE SEQUENCE [LARGE SCALE GENOMIC DNA]</scope>
    <source>
        <strain evidence="2">CCFEE 5527</strain>
    </source>
</reference>
<gene>
    <name evidence="1" type="ORF">B0A48_03396</name>
</gene>
<evidence type="ECO:0000313" key="1">
    <source>
        <dbReference type="EMBL" id="OQO11669.1"/>
    </source>
</evidence>
<name>A0A1V8TJX6_9PEZI</name>
<dbReference type="InParanoid" id="A0A1V8TJX6"/>
<dbReference type="OrthoDB" id="3440281at2759"/>
<comment type="caution">
    <text evidence="1">The sequence shown here is derived from an EMBL/GenBank/DDBJ whole genome shotgun (WGS) entry which is preliminary data.</text>
</comment>
<proteinExistence type="predicted"/>